<protein>
    <submittedName>
        <fullName evidence="3">Uncharacterized protein</fullName>
    </submittedName>
</protein>
<organism evidence="3 4">
    <name type="scientific">Diploptera punctata</name>
    <name type="common">Pacific beetle cockroach</name>
    <dbReference type="NCBI Taxonomy" id="6984"/>
    <lineage>
        <taxon>Eukaryota</taxon>
        <taxon>Metazoa</taxon>
        <taxon>Ecdysozoa</taxon>
        <taxon>Arthropoda</taxon>
        <taxon>Hexapoda</taxon>
        <taxon>Insecta</taxon>
        <taxon>Pterygota</taxon>
        <taxon>Neoptera</taxon>
        <taxon>Polyneoptera</taxon>
        <taxon>Dictyoptera</taxon>
        <taxon>Blattodea</taxon>
        <taxon>Blaberoidea</taxon>
        <taxon>Blaberidae</taxon>
        <taxon>Diplopterinae</taxon>
        <taxon>Diploptera</taxon>
    </lineage>
</organism>
<keyword evidence="4" id="KW-1185">Reference proteome</keyword>
<feature type="transmembrane region" description="Helical" evidence="2">
    <location>
        <begin position="90"/>
        <end position="113"/>
    </location>
</feature>
<feature type="transmembrane region" description="Helical" evidence="2">
    <location>
        <begin position="12"/>
        <end position="34"/>
    </location>
</feature>
<feature type="transmembrane region" description="Helical" evidence="2">
    <location>
        <begin position="54"/>
        <end position="83"/>
    </location>
</feature>
<feature type="non-terminal residue" evidence="3">
    <location>
        <position position="225"/>
    </location>
</feature>
<reference evidence="3" key="2">
    <citation type="submission" date="2023-05" db="EMBL/GenBank/DDBJ databases">
        <authorList>
            <person name="Fouks B."/>
        </authorList>
    </citation>
    <scope>NUCLEOTIDE SEQUENCE</scope>
    <source>
        <strain evidence="3">Stay&amp;Tobe</strain>
        <tissue evidence="3">Testes</tissue>
    </source>
</reference>
<dbReference type="EMBL" id="JASPKZ010007801">
    <property type="protein sequence ID" value="KAJ9582437.1"/>
    <property type="molecule type" value="Genomic_DNA"/>
</dbReference>
<dbReference type="AlphaFoldDB" id="A0AAD7ZLT2"/>
<sequence length="225" mass="25523">SLRSRKAPLKYCCCCFLLKAGAMFMGISEILRGTVYMVYGTEMAMRKLFLEHEFFGYASTIGIIIAIVGGVSPVFGIILILAAIYERPKLLVLTLFHSLCFIIMNLVFGFWFGVAKIISGKVSNAIFIIAFILSLSVWEAYALVVVYSYYIELTKITESKMELRRMSSTQARPVSTPRFHRHTRILSKKGKKQVEWYDIPEETEPSEATVDIETRKQSDEESADV</sequence>
<dbReference type="PANTHER" id="PTHR36694">
    <property type="entry name" value="PASIFLORA 1, ISOFORM A-RELATED"/>
    <property type="match status" value="1"/>
</dbReference>
<keyword evidence="2" id="KW-0812">Transmembrane</keyword>
<feature type="region of interest" description="Disordered" evidence="1">
    <location>
        <begin position="200"/>
        <end position="225"/>
    </location>
</feature>
<evidence type="ECO:0000313" key="4">
    <source>
        <dbReference type="Proteomes" id="UP001233999"/>
    </source>
</evidence>
<dbReference type="Proteomes" id="UP001233999">
    <property type="component" value="Unassembled WGS sequence"/>
</dbReference>
<name>A0AAD7ZLT2_DIPPU</name>
<feature type="transmembrane region" description="Helical" evidence="2">
    <location>
        <begin position="125"/>
        <end position="151"/>
    </location>
</feature>
<accession>A0AAD7ZLT2</accession>
<evidence type="ECO:0000256" key="2">
    <source>
        <dbReference type="SAM" id="Phobius"/>
    </source>
</evidence>
<gene>
    <name evidence="3" type="ORF">L9F63_003235</name>
</gene>
<comment type="caution">
    <text evidence="3">The sequence shown here is derived from an EMBL/GenBank/DDBJ whole genome shotgun (WGS) entry which is preliminary data.</text>
</comment>
<reference evidence="3" key="1">
    <citation type="journal article" date="2023" name="IScience">
        <title>Live-bearing cockroach genome reveals convergent evolutionary mechanisms linked to viviparity in insects and beyond.</title>
        <authorList>
            <person name="Fouks B."/>
            <person name="Harrison M.C."/>
            <person name="Mikhailova A.A."/>
            <person name="Marchal E."/>
            <person name="English S."/>
            <person name="Carruthers M."/>
            <person name="Jennings E.C."/>
            <person name="Chiamaka E.L."/>
            <person name="Frigard R.A."/>
            <person name="Pippel M."/>
            <person name="Attardo G.M."/>
            <person name="Benoit J.B."/>
            <person name="Bornberg-Bauer E."/>
            <person name="Tobe S.S."/>
        </authorList>
    </citation>
    <scope>NUCLEOTIDE SEQUENCE</scope>
    <source>
        <strain evidence="3">Stay&amp;Tobe</strain>
    </source>
</reference>
<keyword evidence="2" id="KW-1133">Transmembrane helix</keyword>
<proteinExistence type="predicted"/>
<evidence type="ECO:0000313" key="3">
    <source>
        <dbReference type="EMBL" id="KAJ9582437.1"/>
    </source>
</evidence>
<evidence type="ECO:0000256" key="1">
    <source>
        <dbReference type="SAM" id="MobiDB-lite"/>
    </source>
</evidence>
<keyword evidence="2" id="KW-0472">Membrane</keyword>
<dbReference type="PANTHER" id="PTHR36694:SF11">
    <property type="entry name" value="LP21121P-RELATED"/>
    <property type="match status" value="1"/>
</dbReference>